<name>A0A843VC94_COLES</name>
<organism evidence="12 13">
    <name type="scientific">Colocasia esculenta</name>
    <name type="common">Wild taro</name>
    <name type="synonym">Arum esculentum</name>
    <dbReference type="NCBI Taxonomy" id="4460"/>
    <lineage>
        <taxon>Eukaryota</taxon>
        <taxon>Viridiplantae</taxon>
        <taxon>Streptophyta</taxon>
        <taxon>Embryophyta</taxon>
        <taxon>Tracheophyta</taxon>
        <taxon>Spermatophyta</taxon>
        <taxon>Magnoliopsida</taxon>
        <taxon>Liliopsida</taxon>
        <taxon>Araceae</taxon>
        <taxon>Aroideae</taxon>
        <taxon>Colocasieae</taxon>
        <taxon>Colocasia</taxon>
    </lineage>
</organism>
<sequence length="324" mass="34542">MIVGLSSKQVSADGFDRSQCLWKNGDMEITKPTAPAQAMRPCQQPQQQQQQQRQQAQQQQQQGPPLRCPRCDSTNTKFCYYNNYSRSQPRHFCKACRRHWTNGGTLRNVPVGGRRKAKRPKSTSHQTSAPNSTADARSTIDSNGNDVPTTTHPSQQVLPPPSFGQLLQLPLTPTDYGNNGDINTNFLGALLPLPPVPEFDGTGMISSHDVDGGGGGYAPATSTPFPSLLSFTGQEDLGGMDPSIAVAMATPWESLPPSSCSSGPGPGGGSTITTSGGPAVLEPSSPSSGYWGSCWDDLTGFLSPDHRHPTPPPLPPPPQDLQLS</sequence>
<evidence type="ECO:0000256" key="10">
    <source>
        <dbReference type="SAM" id="MobiDB-lite"/>
    </source>
</evidence>
<feature type="compositionally biased region" description="Low complexity" evidence="10">
    <location>
        <begin position="35"/>
        <end position="65"/>
    </location>
</feature>
<reference evidence="12" key="1">
    <citation type="submission" date="2017-07" db="EMBL/GenBank/DDBJ databases">
        <title>Taro Niue Genome Assembly and Annotation.</title>
        <authorList>
            <person name="Atibalentja N."/>
            <person name="Keating K."/>
            <person name="Fields C.J."/>
        </authorList>
    </citation>
    <scope>NUCLEOTIDE SEQUENCE</scope>
    <source>
        <strain evidence="12">Niue_2</strain>
        <tissue evidence="12">Leaf</tissue>
    </source>
</reference>
<dbReference type="GO" id="GO:0003700">
    <property type="term" value="F:DNA-binding transcription factor activity"/>
    <property type="evidence" value="ECO:0007669"/>
    <property type="project" value="UniProtKB-UniRule"/>
</dbReference>
<evidence type="ECO:0000259" key="11">
    <source>
        <dbReference type="PROSITE" id="PS50884"/>
    </source>
</evidence>
<keyword evidence="3 9" id="KW-0862">Zinc</keyword>
<dbReference type="GO" id="GO:0003677">
    <property type="term" value="F:DNA binding"/>
    <property type="evidence" value="ECO:0007669"/>
    <property type="project" value="UniProtKB-UniRule"/>
</dbReference>
<evidence type="ECO:0000256" key="5">
    <source>
        <dbReference type="ARBA" id="ARBA00023125"/>
    </source>
</evidence>
<feature type="region of interest" description="Disordered" evidence="10">
    <location>
        <begin position="35"/>
        <end position="68"/>
    </location>
</feature>
<dbReference type="InterPro" id="IPR003851">
    <property type="entry name" value="Znf_Dof"/>
</dbReference>
<dbReference type="PANTHER" id="PTHR31992">
    <property type="entry name" value="DOF ZINC FINGER PROTEIN DOF1.4-RELATED"/>
    <property type="match status" value="1"/>
</dbReference>
<evidence type="ECO:0000256" key="3">
    <source>
        <dbReference type="ARBA" id="ARBA00022833"/>
    </source>
</evidence>
<protein>
    <recommendedName>
        <fullName evidence="9">Dof zinc finger protein</fullName>
    </recommendedName>
</protein>
<evidence type="ECO:0000256" key="7">
    <source>
        <dbReference type="ARBA" id="ARBA00023242"/>
    </source>
</evidence>
<comment type="subcellular location">
    <subcellularLocation>
        <location evidence="8 9">Nucleus</location>
    </subcellularLocation>
</comment>
<proteinExistence type="predicted"/>
<feature type="region of interest" description="Disordered" evidence="10">
    <location>
        <begin position="104"/>
        <end position="163"/>
    </location>
</feature>
<feature type="compositionally biased region" description="Polar residues" evidence="10">
    <location>
        <begin position="123"/>
        <end position="157"/>
    </location>
</feature>
<dbReference type="EMBL" id="NMUH01001574">
    <property type="protein sequence ID" value="MQL93555.1"/>
    <property type="molecule type" value="Genomic_DNA"/>
</dbReference>
<gene>
    <name evidence="12" type="ORF">Taro_026199</name>
</gene>
<evidence type="ECO:0000256" key="6">
    <source>
        <dbReference type="ARBA" id="ARBA00023163"/>
    </source>
</evidence>
<keyword evidence="2 8" id="KW-0863">Zinc-finger</keyword>
<feature type="region of interest" description="Disordered" evidence="10">
    <location>
        <begin position="254"/>
        <end position="287"/>
    </location>
</feature>
<keyword evidence="1 9" id="KW-0479">Metal-binding</keyword>
<feature type="compositionally biased region" description="Pro residues" evidence="10">
    <location>
        <begin position="310"/>
        <end position="324"/>
    </location>
</feature>
<accession>A0A843VC94</accession>
<keyword evidence="4 9" id="KW-0805">Transcription regulation</keyword>
<dbReference type="GO" id="GO:0005634">
    <property type="term" value="C:nucleus"/>
    <property type="evidence" value="ECO:0007669"/>
    <property type="project" value="UniProtKB-SubCell"/>
</dbReference>
<evidence type="ECO:0000256" key="2">
    <source>
        <dbReference type="ARBA" id="ARBA00022771"/>
    </source>
</evidence>
<dbReference type="OrthoDB" id="1927254at2759"/>
<comment type="function">
    <text evidence="9">Transcription factor that binds specifically to a 5'-AA[AG]G-3' consensus core sequence.</text>
</comment>
<dbReference type="AlphaFoldDB" id="A0A843VC94"/>
<dbReference type="PANTHER" id="PTHR31992:SF97">
    <property type="entry name" value="DOF ZINC FINGER PROTEIN"/>
    <property type="match status" value="1"/>
</dbReference>
<evidence type="ECO:0000256" key="9">
    <source>
        <dbReference type="RuleBase" id="RU369094"/>
    </source>
</evidence>
<evidence type="ECO:0000256" key="8">
    <source>
        <dbReference type="PROSITE-ProRule" id="PRU00071"/>
    </source>
</evidence>
<evidence type="ECO:0000256" key="4">
    <source>
        <dbReference type="ARBA" id="ARBA00023015"/>
    </source>
</evidence>
<keyword evidence="13" id="KW-1185">Reference proteome</keyword>
<dbReference type="GO" id="GO:0008270">
    <property type="term" value="F:zinc ion binding"/>
    <property type="evidence" value="ECO:0007669"/>
    <property type="project" value="UniProtKB-KW"/>
</dbReference>
<evidence type="ECO:0000313" key="13">
    <source>
        <dbReference type="Proteomes" id="UP000652761"/>
    </source>
</evidence>
<keyword evidence="7 8" id="KW-0539">Nucleus</keyword>
<dbReference type="PROSITE" id="PS01361">
    <property type="entry name" value="ZF_DOF_1"/>
    <property type="match status" value="1"/>
</dbReference>
<dbReference type="Proteomes" id="UP000652761">
    <property type="component" value="Unassembled WGS sequence"/>
</dbReference>
<dbReference type="InterPro" id="IPR045174">
    <property type="entry name" value="Dof"/>
</dbReference>
<comment type="caution">
    <text evidence="12">The sequence shown here is derived from an EMBL/GenBank/DDBJ whole genome shotgun (WGS) entry which is preliminary data.</text>
</comment>
<feature type="domain" description="Dof-type" evidence="11">
    <location>
        <begin position="66"/>
        <end position="120"/>
    </location>
</feature>
<evidence type="ECO:0000256" key="1">
    <source>
        <dbReference type="ARBA" id="ARBA00022723"/>
    </source>
</evidence>
<evidence type="ECO:0000313" key="12">
    <source>
        <dbReference type="EMBL" id="MQL93555.1"/>
    </source>
</evidence>
<feature type="compositionally biased region" description="Basic residues" evidence="10">
    <location>
        <begin position="113"/>
        <end position="122"/>
    </location>
</feature>
<dbReference type="Pfam" id="PF02701">
    <property type="entry name" value="Zn_ribbon_Dof"/>
    <property type="match status" value="1"/>
</dbReference>
<dbReference type="PROSITE" id="PS50884">
    <property type="entry name" value="ZF_DOF_2"/>
    <property type="match status" value="1"/>
</dbReference>
<keyword evidence="5 8" id="KW-0238">DNA-binding</keyword>
<keyword evidence="6 9" id="KW-0804">Transcription</keyword>
<feature type="region of interest" description="Disordered" evidence="10">
    <location>
        <begin position="301"/>
        <end position="324"/>
    </location>
</feature>